<comment type="caution">
    <text evidence="4">The sequence shown here is derived from an EMBL/GenBank/DDBJ whole genome shotgun (WGS) entry which is preliminary data.</text>
</comment>
<feature type="chain" id="PRO_5046498662" evidence="3">
    <location>
        <begin position="23"/>
        <end position="473"/>
    </location>
</feature>
<evidence type="ECO:0000313" key="4">
    <source>
        <dbReference type="EMBL" id="KAJ4477970.1"/>
    </source>
</evidence>
<keyword evidence="2" id="KW-1133">Transmembrane helix</keyword>
<dbReference type="Proteomes" id="UP001150217">
    <property type="component" value="Unassembled WGS sequence"/>
</dbReference>
<evidence type="ECO:0000256" key="2">
    <source>
        <dbReference type="SAM" id="Phobius"/>
    </source>
</evidence>
<sequence length="473" mass="49138">MAFIRVTATLLAWFTSYPVCLTVQAATTTTTTVDDADSSAFTFVSAWNAITPSDPCDGCATKLDSTQVLDGTWHDGSVAGSTASFKFEGSGVTLYGVTNADQTCALTFVLDGGSPVNLDLSSIPQSPTKVYNYQFFSASGLSSGSHTLSWTIETSVSNAVALIDYAIVTSDVASSSTSTTSSSSSESGQSQTGTSSSSTSQVSSFPSSTQTNPISGTSLSTSSNLSPTTTNGPSPTATNTSTSSFITSNSGSTVLSSIILITIGTSVETSTMISQPSPTTSGQVSTNTSAAIPASQKSKLAAATIVGAVLGTVIGVALVAFIVFLLARRRRKSKQAPSSIPGLESFRFDHNLDSQLPLEKGARREILSSMTSSATPVTPASLHSGPPALLLPVRGQVRDTEESPSESTSPHSQPEVHNANAANTTNSTNSPNEPLPPNEPIRQMEQRIYMLEQMLRHTDHAELALYAGSPPPY</sequence>
<proteinExistence type="predicted"/>
<feature type="transmembrane region" description="Helical" evidence="2">
    <location>
        <begin position="300"/>
        <end position="327"/>
    </location>
</feature>
<dbReference type="CDD" id="cd12087">
    <property type="entry name" value="TM_EGFR-like"/>
    <property type="match status" value="1"/>
</dbReference>
<feature type="signal peptide" evidence="3">
    <location>
        <begin position="1"/>
        <end position="22"/>
    </location>
</feature>
<gene>
    <name evidence="4" type="ORF">C8R41DRAFT_844652</name>
</gene>
<feature type="compositionally biased region" description="Low complexity" evidence="1">
    <location>
        <begin position="405"/>
        <end position="432"/>
    </location>
</feature>
<keyword evidence="2" id="KW-0812">Transmembrane</keyword>
<keyword evidence="2" id="KW-0472">Membrane</keyword>
<protein>
    <submittedName>
        <fullName evidence="4">Uncharacterized protein</fullName>
    </submittedName>
</protein>
<name>A0ABQ8V771_9AGAR</name>
<evidence type="ECO:0000256" key="1">
    <source>
        <dbReference type="SAM" id="MobiDB-lite"/>
    </source>
</evidence>
<keyword evidence="5" id="KW-1185">Reference proteome</keyword>
<keyword evidence="3" id="KW-0732">Signal</keyword>
<feature type="region of interest" description="Disordered" evidence="1">
    <location>
        <begin position="396"/>
        <end position="439"/>
    </location>
</feature>
<feature type="region of interest" description="Disordered" evidence="1">
    <location>
        <begin position="370"/>
        <end position="389"/>
    </location>
</feature>
<reference evidence="4" key="1">
    <citation type="submission" date="2022-08" db="EMBL/GenBank/DDBJ databases">
        <title>A Global Phylogenomic Analysis of the Shiitake Genus Lentinula.</title>
        <authorList>
            <consortium name="DOE Joint Genome Institute"/>
            <person name="Sierra-Patev S."/>
            <person name="Min B."/>
            <person name="Naranjo-Ortiz M."/>
            <person name="Looney B."/>
            <person name="Konkel Z."/>
            <person name="Slot J.C."/>
            <person name="Sakamoto Y."/>
            <person name="Steenwyk J.L."/>
            <person name="Rokas A."/>
            <person name="Carro J."/>
            <person name="Camarero S."/>
            <person name="Ferreira P."/>
            <person name="Molpeceres G."/>
            <person name="Ruiz-Duenas F.J."/>
            <person name="Serrano A."/>
            <person name="Henrissat B."/>
            <person name="Drula E."/>
            <person name="Hughes K.W."/>
            <person name="Mata J.L."/>
            <person name="Ishikawa N.K."/>
            <person name="Vargas-Isla R."/>
            <person name="Ushijima S."/>
            <person name="Smith C.A."/>
            <person name="Ahrendt S."/>
            <person name="Andreopoulos W."/>
            <person name="He G."/>
            <person name="Labutti K."/>
            <person name="Lipzen A."/>
            <person name="Ng V."/>
            <person name="Riley R."/>
            <person name="Sandor L."/>
            <person name="Barry K."/>
            <person name="Martinez A.T."/>
            <person name="Xiao Y."/>
            <person name="Gibbons J.G."/>
            <person name="Terashima K."/>
            <person name="Grigoriev I.V."/>
            <person name="Hibbett D.S."/>
        </authorList>
    </citation>
    <scope>NUCLEOTIDE SEQUENCE</scope>
    <source>
        <strain evidence="4">RHP3577 ss4</strain>
    </source>
</reference>
<accession>A0ABQ8V771</accession>
<dbReference type="Gene3D" id="2.60.120.260">
    <property type="entry name" value="Galactose-binding domain-like"/>
    <property type="match status" value="1"/>
</dbReference>
<dbReference type="EMBL" id="JANVFT010000066">
    <property type="protein sequence ID" value="KAJ4477970.1"/>
    <property type="molecule type" value="Genomic_DNA"/>
</dbReference>
<evidence type="ECO:0000256" key="3">
    <source>
        <dbReference type="SAM" id="SignalP"/>
    </source>
</evidence>
<evidence type="ECO:0000313" key="5">
    <source>
        <dbReference type="Proteomes" id="UP001150217"/>
    </source>
</evidence>
<organism evidence="4 5">
    <name type="scientific">Lentinula lateritia</name>
    <dbReference type="NCBI Taxonomy" id="40482"/>
    <lineage>
        <taxon>Eukaryota</taxon>
        <taxon>Fungi</taxon>
        <taxon>Dikarya</taxon>
        <taxon>Basidiomycota</taxon>
        <taxon>Agaricomycotina</taxon>
        <taxon>Agaricomycetes</taxon>
        <taxon>Agaricomycetidae</taxon>
        <taxon>Agaricales</taxon>
        <taxon>Marasmiineae</taxon>
        <taxon>Omphalotaceae</taxon>
        <taxon>Lentinula</taxon>
    </lineage>
</organism>
<feature type="region of interest" description="Disordered" evidence="1">
    <location>
        <begin position="175"/>
        <end position="249"/>
    </location>
</feature>